<dbReference type="Gene3D" id="3.40.50.2000">
    <property type="entry name" value="Glycogen Phosphorylase B"/>
    <property type="match status" value="2"/>
</dbReference>
<sequence>MCSLFPETKGAPVNIAFVNSTRKWGGVKTWTVDYAVELSARGHGVHVYGRQPEFVDKLNGLGVHAETVNFGFDYNPLTIGRFVGAFRRGLIDLVVCNITKDMNTAGVAARMLGIPVIQRVGLPGDMLDHPRLAFLLKVVRPWMLCPSRDVAEGVFRNLPHVPRDRVKVIQNAKRPVDSVRPVVPGPLRLVSTSQVNEDKGHRFVLDALETFPPGTFRYNVVGTGRAFEELRERYRPLEERGDLVWHGFSTDVPAHLGSADVFLLPSLSEGMPNALLEAMAAGLVPVSRDVGGVREIWPDSLADYLMPKDAGSREFRDALARLAAMDAAQLDDLKARSLDACRTGFNLLERVDDFEHWVRSVILA</sequence>
<proteinExistence type="predicted"/>
<organism evidence="2 3">
    <name type="scientific">Pseudodesulfovibrio portus</name>
    <dbReference type="NCBI Taxonomy" id="231439"/>
    <lineage>
        <taxon>Bacteria</taxon>
        <taxon>Pseudomonadati</taxon>
        <taxon>Thermodesulfobacteriota</taxon>
        <taxon>Desulfovibrionia</taxon>
        <taxon>Desulfovibrionales</taxon>
        <taxon>Desulfovibrionaceae</taxon>
    </lineage>
</organism>
<evidence type="ECO:0000313" key="2">
    <source>
        <dbReference type="EMBL" id="BDQ33017.1"/>
    </source>
</evidence>
<evidence type="ECO:0000313" key="3">
    <source>
        <dbReference type="Proteomes" id="UP001061361"/>
    </source>
</evidence>
<protein>
    <submittedName>
        <fullName evidence="2">Glycosyl transferase</fullName>
    </submittedName>
</protein>
<dbReference type="Pfam" id="PF13692">
    <property type="entry name" value="Glyco_trans_1_4"/>
    <property type="match status" value="1"/>
</dbReference>
<dbReference type="InterPro" id="IPR028098">
    <property type="entry name" value="Glyco_trans_4-like_N"/>
</dbReference>
<gene>
    <name evidence="2" type="ORF">JCM14722_05590</name>
</gene>
<name>A0ABM8ANM5_9BACT</name>
<dbReference type="RefSeq" id="WP_264983075.1">
    <property type="nucleotide sequence ID" value="NZ_AP026708.1"/>
</dbReference>
<evidence type="ECO:0000259" key="1">
    <source>
        <dbReference type="Pfam" id="PF13439"/>
    </source>
</evidence>
<dbReference type="SUPFAM" id="SSF53756">
    <property type="entry name" value="UDP-Glycosyltransferase/glycogen phosphorylase"/>
    <property type="match status" value="1"/>
</dbReference>
<dbReference type="GO" id="GO:0016740">
    <property type="term" value="F:transferase activity"/>
    <property type="evidence" value="ECO:0007669"/>
    <property type="project" value="UniProtKB-KW"/>
</dbReference>
<accession>A0ABM8ANM5</accession>
<reference evidence="2" key="1">
    <citation type="submission" date="2022-08" db="EMBL/GenBank/DDBJ databases">
        <title>Genome Sequence of the sulphate-reducing bacterium, Pseudodesulfovibrio portus JCM14722.</title>
        <authorList>
            <person name="Kondo R."/>
            <person name="Kataoka T."/>
        </authorList>
    </citation>
    <scope>NUCLEOTIDE SEQUENCE</scope>
    <source>
        <strain evidence="2">JCM 14722</strain>
    </source>
</reference>
<dbReference type="Pfam" id="PF13439">
    <property type="entry name" value="Glyco_transf_4"/>
    <property type="match status" value="1"/>
</dbReference>
<feature type="domain" description="Glycosyltransferase subfamily 4-like N-terminal" evidence="1">
    <location>
        <begin position="24"/>
        <end position="171"/>
    </location>
</feature>
<dbReference type="CDD" id="cd03811">
    <property type="entry name" value="GT4_GT28_WabH-like"/>
    <property type="match status" value="1"/>
</dbReference>
<dbReference type="PANTHER" id="PTHR12526">
    <property type="entry name" value="GLYCOSYLTRANSFERASE"/>
    <property type="match status" value="1"/>
</dbReference>
<keyword evidence="3" id="KW-1185">Reference proteome</keyword>
<dbReference type="Proteomes" id="UP001061361">
    <property type="component" value="Chromosome"/>
</dbReference>
<keyword evidence="2" id="KW-0808">Transferase</keyword>
<dbReference type="EMBL" id="AP026708">
    <property type="protein sequence ID" value="BDQ33017.1"/>
    <property type="molecule type" value="Genomic_DNA"/>
</dbReference>